<reference evidence="4 5" key="1">
    <citation type="submission" date="2018-07" db="EMBL/GenBank/DDBJ databases">
        <title>Halomonas montanilacus sp. nov., isolated from Lake Pengyan on Tibetan Plateau.</title>
        <authorList>
            <person name="Lu H."/>
            <person name="Xing P."/>
            <person name="Wu Q."/>
        </authorList>
    </citation>
    <scope>NUCLEOTIDE SEQUENCE [LARGE SCALE GENOMIC DNA]</scope>
    <source>
        <strain evidence="4 5">PYC7W</strain>
    </source>
</reference>
<keyword evidence="5" id="KW-1185">Reference proteome</keyword>
<dbReference type="Pfam" id="PF05426">
    <property type="entry name" value="Alginate_lyase"/>
    <property type="match status" value="1"/>
</dbReference>
<dbReference type="InterPro" id="IPR008397">
    <property type="entry name" value="Alginate_lyase_dom"/>
</dbReference>
<name>A0A368U4G6_9GAMM</name>
<sequence>MFYRVQERQTRIANLRRLTGSLACLALSMSGTSMVEALTLEEREQLDLSQYTVTRPDASYFDIQERIELLHETENSLLLQHREELANYAPSCRQRLEIPTITERMRIPGFYPTPEAWELATEPLFQFEDTVSELAGAYVASRSDYYAECLVRFLDQWAQDDALLEFHYHWTQPQAWFSLESMIFAAGMAYSVVRPTVEGLHEERERVEDWLNRLASVHMEIEGADSSCCNNHFYRRALYAAMVGVLTEDDEMFRFGVSAIYSALHDMTERGAFPLEMERGRRATHYQNYALLYLVPIMEIVHRQGYDIYDKEIDGGTIHDAIDFGMAILEDPSELGDLAPSEQFTDFLKDNQYFAWMEIYRARFGESRFDDFLRSLRPIYNRSAGGYLTFYFMDPDAQEHIVHDEEERQTRAFEGILN</sequence>
<evidence type="ECO:0000313" key="5">
    <source>
        <dbReference type="Proteomes" id="UP000252405"/>
    </source>
</evidence>
<accession>A0A368U4G6</accession>
<proteinExistence type="predicted"/>
<keyword evidence="2 4" id="KW-0456">Lyase</keyword>
<dbReference type="AlphaFoldDB" id="A0A368U4G6"/>
<comment type="caution">
    <text evidence="4">The sequence shown here is derived from an EMBL/GenBank/DDBJ whole genome shotgun (WGS) entry which is preliminary data.</text>
</comment>
<evidence type="ECO:0000313" key="4">
    <source>
        <dbReference type="EMBL" id="RCV91904.1"/>
    </source>
</evidence>
<dbReference type="Proteomes" id="UP000252405">
    <property type="component" value="Unassembled WGS sequence"/>
</dbReference>
<dbReference type="GO" id="GO:0016829">
    <property type="term" value="F:lyase activity"/>
    <property type="evidence" value="ECO:0007669"/>
    <property type="project" value="UniProtKB-KW"/>
</dbReference>
<protein>
    <submittedName>
        <fullName evidence="4">Poly(Beta-D-mannuronate) lyase</fullName>
    </submittedName>
</protein>
<dbReference type="EMBL" id="QPII01000001">
    <property type="protein sequence ID" value="RCV91904.1"/>
    <property type="molecule type" value="Genomic_DNA"/>
</dbReference>
<evidence type="ECO:0000259" key="3">
    <source>
        <dbReference type="Pfam" id="PF05426"/>
    </source>
</evidence>
<evidence type="ECO:0000256" key="1">
    <source>
        <dbReference type="ARBA" id="ARBA00022729"/>
    </source>
</evidence>
<dbReference type="Gene3D" id="1.50.10.100">
    <property type="entry name" value="Chondroitin AC/alginate lyase"/>
    <property type="match status" value="1"/>
</dbReference>
<feature type="domain" description="Alginate lyase" evidence="3">
    <location>
        <begin position="107"/>
        <end position="334"/>
    </location>
</feature>
<dbReference type="GO" id="GO:0042597">
    <property type="term" value="C:periplasmic space"/>
    <property type="evidence" value="ECO:0007669"/>
    <property type="project" value="InterPro"/>
</dbReference>
<evidence type="ECO:0000256" key="2">
    <source>
        <dbReference type="ARBA" id="ARBA00023239"/>
    </source>
</evidence>
<keyword evidence="1" id="KW-0732">Signal</keyword>
<dbReference type="InterPro" id="IPR008929">
    <property type="entry name" value="Chondroitin_lyas"/>
</dbReference>
<gene>
    <name evidence="4" type="ORF">DU505_02220</name>
</gene>
<dbReference type="SUPFAM" id="SSF48230">
    <property type="entry name" value="Chondroitin AC/alginate lyase"/>
    <property type="match status" value="1"/>
</dbReference>
<organism evidence="4 5">
    <name type="scientific">Billgrantia montanilacus</name>
    <dbReference type="NCBI Taxonomy" id="2282305"/>
    <lineage>
        <taxon>Bacteria</taxon>
        <taxon>Pseudomonadati</taxon>
        <taxon>Pseudomonadota</taxon>
        <taxon>Gammaproteobacteria</taxon>
        <taxon>Oceanospirillales</taxon>
        <taxon>Halomonadaceae</taxon>
        <taxon>Billgrantia</taxon>
    </lineage>
</organism>
<dbReference type="OrthoDB" id="7210452at2"/>